<evidence type="ECO:0000313" key="2">
    <source>
        <dbReference type="Proteomes" id="UP001197974"/>
    </source>
</evidence>
<dbReference type="Pfam" id="PF07873">
    <property type="entry name" value="YabP"/>
    <property type="match status" value="1"/>
</dbReference>
<dbReference type="InterPro" id="IPR022477">
    <property type="entry name" value="Spore_YqfC"/>
</dbReference>
<dbReference type="Proteomes" id="UP001197974">
    <property type="component" value="Chromosome"/>
</dbReference>
<proteinExistence type="predicted"/>
<name>A0ABY9JX53_9BACI</name>
<dbReference type="InterPro" id="IPR022476">
    <property type="entry name" value="Spore_YabP/YqfC"/>
</dbReference>
<reference evidence="1 2" key="1">
    <citation type="submission" date="2023-06" db="EMBL/GenBank/DDBJ databases">
        <title>Five Gram-positive bacteria isolated from mangrove sediments in Shenzhen, Guangdong, China.</title>
        <authorList>
            <person name="Yu S."/>
            <person name="Zheng W."/>
            <person name="Huang Y."/>
        </authorList>
    </citation>
    <scope>NUCLEOTIDE SEQUENCE [LARGE SCALE GENOMIC DNA]</scope>
    <source>
        <strain evidence="1 2">SaN35-3</strain>
    </source>
</reference>
<gene>
    <name evidence="1" type="primary">yqfC</name>
    <name evidence="1" type="ORF">LC087_07750</name>
</gene>
<keyword evidence="2" id="KW-1185">Reference proteome</keyword>
<protein>
    <submittedName>
        <fullName evidence="1">Sporulation protein YqfC</fullName>
    </submittedName>
</protein>
<sequence length="94" mass="10853">MSNNWRKKLSSFLTNSLELPSDVMMNMPRITLVGQLHIYIENHKGLLTFSDKELRLMLYQGQLQILGEGFVIKTILSDEILLQGTIEKVIFLDE</sequence>
<organism evidence="1 2">
    <name type="scientific">Bacillus carboniphilus</name>
    <dbReference type="NCBI Taxonomy" id="86663"/>
    <lineage>
        <taxon>Bacteria</taxon>
        <taxon>Bacillati</taxon>
        <taxon>Bacillota</taxon>
        <taxon>Bacilli</taxon>
        <taxon>Bacillales</taxon>
        <taxon>Bacillaceae</taxon>
        <taxon>Bacillus</taxon>
    </lineage>
</organism>
<evidence type="ECO:0000313" key="1">
    <source>
        <dbReference type="EMBL" id="WLR43987.1"/>
    </source>
</evidence>
<dbReference type="EMBL" id="CP129013">
    <property type="protein sequence ID" value="WLR43987.1"/>
    <property type="molecule type" value="Genomic_DNA"/>
</dbReference>
<accession>A0ABY9JX53</accession>
<dbReference type="NCBIfam" id="TIGR02856">
    <property type="entry name" value="spore_yqfC"/>
    <property type="match status" value="1"/>
</dbReference>
<dbReference type="RefSeq" id="WP_226539866.1">
    <property type="nucleotide sequence ID" value="NZ_CP129013.1"/>
</dbReference>